<dbReference type="PROSITE" id="PS51257">
    <property type="entry name" value="PROKAR_LIPOPROTEIN"/>
    <property type="match status" value="1"/>
</dbReference>
<dbReference type="SUPFAM" id="SSF50891">
    <property type="entry name" value="Cyclophilin-like"/>
    <property type="match status" value="1"/>
</dbReference>
<name>A0A081PJS5_9SPHI</name>
<feature type="chain" id="PRO_5001761896" description="Cyclophilin-like domain-containing protein" evidence="1">
    <location>
        <begin position="23"/>
        <end position="158"/>
    </location>
</feature>
<sequence length="158" mass="17163">MKHLVVTLILFASFSFSMLSCGKDKDADIMKENNNRNPNNQLGGKMKITVGSAVFTATLNDNQAANTFKAMLPLSITMEDLNSNEKFYNFSSTLPTSALAGGNIQVGDLMLYGNNCLVLFYEGFNTSYSYTRLGKLDDISGLSAALGSGSVNVRFELQ</sequence>
<dbReference type="InterPro" id="IPR029000">
    <property type="entry name" value="Cyclophilin-like_dom_sf"/>
</dbReference>
<dbReference type="Gene3D" id="2.40.100.20">
    <property type="match status" value="1"/>
</dbReference>
<dbReference type="AlphaFoldDB" id="A0A081PJS5"/>
<evidence type="ECO:0000256" key="1">
    <source>
        <dbReference type="SAM" id="SignalP"/>
    </source>
</evidence>
<reference evidence="3 4" key="1">
    <citation type="journal article" date="1992" name="Int. J. Syst. Bacteriol.">
        <title>Sphingobacterium antarcticus sp. nov. a Psychrotrophic Bacterium from the Soils of Schirmacher Oasis, Antarctica.</title>
        <authorList>
            <person name="Shivaji S."/>
            <person name="Ray M.K."/>
            <person name="Rao N.S."/>
            <person name="Saiserr L."/>
            <person name="Jagannadham M.V."/>
            <person name="Kumar G.S."/>
            <person name="Reddy G."/>
            <person name="Bhargava P.M."/>
        </authorList>
    </citation>
    <scope>NUCLEOTIDE SEQUENCE [LARGE SCALE GENOMIC DNA]</scope>
    <source>
        <strain evidence="3 4">4BY</strain>
    </source>
</reference>
<feature type="domain" description="Cyclophilin-like" evidence="2">
    <location>
        <begin position="48"/>
        <end position="156"/>
    </location>
</feature>
<gene>
    <name evidence="3" type="ORF">N180_08690</name>
</gene>
<dbReference type="OrthoDB" id="9801466at2"/>
<organism evidence="3 4">
    <name type="scientific">Pedobacter antarcticus 4BY</name>
    <dbReference type="NCBI Taxonomy" id="1358423"/>
    <lineage>
        <taxon>Bacteria</taxon>
        <taxon>Pseudomonadati</taxon>
        <taxon>Bacteroidota</taxon>
        <taxon>Sphingobacteriia</taxon>
        <taxon>Sphingobacteriales</taxon>
        <taxon>Sphingobacteriaceae</taxon>
        <taxon>Pedobacter</taxon>
    </lineage>
</organism>
<evidence type="ECO:0000259" key="2">
    <source>
        <dbReference type="Pfam" id="PF18050"/>
    </source>
</evidence>
<keyword evidence="1" id="KW-0732">Signal</keyword>
<comment type="caution">
    <text evidence="3">The sequence shown here is derived from an EMBL/GenBank/DDBJ whole genome shotgun (WGS) entry which is preliminary data.</text>
</comment>
<proteinExistence type="predicted"/>
<dbReference type="EMBL" id="JNFF01000022">
    <property type="protein sequence ID" value="KEQ30948.1"/>
    <property type="molecule type" value="Genomic_DNA"/>
</dbReference>
<dbReference type="eggNOG" id="COG4925">
    <property type="taxonomic scope" value="Bacteria"/>
</dbReference>
<dbReference type="InterPro" id="IPR041183">
    <property type="entry name" value="Cyclophilin-like"/>
</dbReference>
<keyword evidence="4" id="KW-1185">Reference proteome</keyword>
<dbReference type="Proteomes" id="UP000028007">
    <property type="component" value="Unassembled WGS sequence"/>
</dbReference>
<evidence type="ECO:0000313" key="4">
    <source>
        <dbReference type="Proteomes" id="UP000028007"/>
    </source>
</evidence>
<protein>
    <recommendedName>
        <fullName evidence="2">Cyclophilin-like domain-containing protein</fullName>
    </recommendedName>
</protein>
<feature type="signal peptide" evidence="1">
    <location>
        <begin position="1"/>
        <end position="22"/>
    </location>
</feature>
<dbReference type="Pfam" id="PF18050">
    <property type="entry name" value="Cyclophil_like2"/>
    <property type="match status" value="1"/>
</dbReference>
<dbReference type="RefSeq" id="WP_037438607.1">
    <property type="nucleotide sequence ID" value="NZ_JNFF01000022.1"/>
</dbReference>
<accession>A0A081PJS5</accession>
<evidence type="ECO:0000313" key="3">
    <source>
        <dbReference type="EMBL" id="KEQ30948.1"/>
    </source>
</evidence>